<dbReference type="PANTHER" id="PTHR47526:SF4">
    <property type="entry name" value="SWIM-TYPE DOMAIN-CONTAINING PROTEIN"/>
    <property type="match status" value="1"/>
</dbReference>
<organism evidence="1 2">
    <name type="scientific">Porites lobata</name>
    <dbReference type="NCBI Taxonomy" id="104759"/>
    <lineage>
        <taxon>Eukaryota</taxon>
        <taxon>Metazoa</taxon>
        <taxon>Cnidaria</taxon>
        <taxon>Anthozoa</taxon>
        <taxon>Hexacorallia</taxon>
        <taxon>Scleractinia</taxon>
        <taxon>Fungiina</taxon>
        <taxon>Poritidae</taxon>
        <taxon>Porites</taxon>
    </lineage>
</organism>
<feature type="non-terminal residue" evidence="1">
    <location>
        <position position="1"/>
    </location>
</feature>
<name>A0ABN8PVM3_9CNID</name>
<dbReference type="PANTHER" id="PTHR47526">
    <property type="entry name" value="ATP-DEPENDENT DNA HELICASE"/>
    <property type="match status" value="1"/>
</dbReference>
<sequence length="246" mass="27590">DANVCLAHYNCIAGLCNACSHLGALGFAIEAGVLMRDSVTDPRERANVQATTAEKQAYFFESISNCEIKPAILSIIAPYNAAFVPTEKKTTPKPLTEQLNEENFKTTLQELLKKSDTTSNELKLGIKKAETVEEATRDQFSASICLERTMATHKRELPTVKGLHLMILFFLSAAEKDCEIKCPYKNKDAMLCQLFVTGVEYCDFVVWTTKDMFVQHVLPGTEFWDSVDDGNTILQERISPKEFRTM</sequence>
<gene>
    <name evidence="1" type="ORF">PLOB_00048789</name>
</gene>
<evidence type="ECO:0000313" key="1">
    <source>
        <dbReference type="EMBL" id="CAH3151841.1"/>
    </source>
</evidence>
<protein>
    <submittedName>
        <fullName evidence="1">Uncharacterized protein</fullName>
    </submittedName>
</protein>
<comment type="caution">
    <text evidence="1">The sequence shown here is derived from an EMBL/GenBank/DDBJ whole genome shotgun (WGS) entry which is preliminary data.</text>
</comment>
<dbReference type="SUPFAM" id="SSF52980">
    <property type="entry name" value="Restriction endonuclease-like"/>
    <property type="match status" value="1"/>
</dbReference>
<dbReference type="InterPro" id="IPR011335">
    <property type="entry name" value="Restrct_endonuc-II-like"/>
</dbReference>
<accession>A0ABN8PVM3</accession>
<proteinExistence type="predicted"/>
<feature type="non-terminal residue" evidence="1">
    <location>
        <position position="246"/>
    </location>
</feature>
<dbReference type="Gene3D" id="3.90.320.10">
    <property type="match status" value="1"/>
</dbReference>
<reference evidence="1 2" key="1">
    <citation type="submission" date="2022-05" db="EMBL/GenBank/DDBJ databases">
        <authorList>
            <consortium name="Genoscope - CEA"/>
            <person name="William W."/>
        </authorList>
    </citation>
    <scope>NUCLEOTIDE SEQUENCE [LARGE SCALE GENOMIC DNA]</scope>
</reference>
<dbReference type="Proteomes" id="UP001159405">
    <property type="component" value="Unassembled WGS sequence"/>
</dbReference>
<keyword evidence="2" id="KW-1185">Reference proteome</keyword>
<evidence type="ECO:0000313" key="2">
    <source>
        <dbReference type="Proteomes" id="UP001159405"/>
    </source>
</evidence>
<dbReference type="InterPro" id="IPR011604">
    <property type="entry name" value="PDDEXK-like_dom_sf"/>
</dbReference>
<dbReference type="EMBL" id="CALNXK010000092">
    <property type="protein sequence ID" value="CAH3151841.1"/>
    <property type="molecule type" value="Genomic_DNA"/>
</dbReference>